<reference evidence="3" key="1">
    <citation type="journal article" date="2014" name="Soil Biol. Biochem.">
        <title>Structure and function of bacterial communities in ageing soils: Insights from the Mendocino ecological staircase.</title>
        <authorList>
            <person name="Uroz S."/>
            <person name="Tech J.J."/>
            <person name="Sawaya N.A."/>
            <person name="Frey-Klett P."/>
            <person name="Leveau J.H.J."/>
        </authorList>
    </citation>
    <scope>NUCLEOTIDE SEQUENCE [LARGE SCALE GENOMIC DNA]</scope>
    <source>
        <strain evidence="3">Cal35</strain>
    </source>
</reference>
<accession>A0A0A1F9B5</accession>
<evidence type="ECO:0000313" key="3">
    <source>
        <dbReference type="Proteomes" id="UP000030302"/>
    </source>
</evidence>
<dbReference type="KEGG" id="care:LT85_1968"/>
<keyword evidence="1" id="KW-0812">Transmembrane</keyword>
<dbReference type="Proteomes" id="UP000030302">
    <property type="component" value="Chromosome"/>
</dbReference>
<dbReference type="EMBL" id="CP009962">
    <property type="protein sequence ID" value="AIY41126.1"/>
    <property type="molecule type" value="Genomic_DNA"/>
</dbReference>
<keyword evidence="1" id="KW-1133">Transmembrane helix</keyword>
<keyword evidence="1" id="KW-0472">Membrane</keyword>
<keyword evidence="3" id="KW-1185">Reference proteome</keyword>
<protein>
    <submittedName>
        <fullName evidence="2">Protein rarD</fullName>
    </submittedName>
</protein>
<evidence type="ECO:0000256" key="1">
    <source>
        <dbReference type="SAM" id="Phobius"/>
    </source>
</evidence>
<organism evidence="2 3">
    <name type="scientific">Collimonas arenae</name>
    <dbReference type="NCBI Taxonomy" id="279058"/>
    <lineage>
        <taxon>Bacteria</taxon>
        <taxon>Pseudomonadati</taxon>
        <taxon>Pseudomonadota</taxon>
        <taxon>Betaproteobacteria</taxon>
        <taxon>Burkholderiales</taxon>
        <taxon>Oxalobacteraceae</taxon>
        <taxon>Collimonas</taxon>
    </lineage>
</organism>
<dbReference type="AlphaFoldDB" id="A0A0A1F9B5"/>
<gene>
    <name evidence="2" type="primary">rarD</name>
    <name evidence="2" type="ORF">LT85_1968</name>
</gene>
<feature type="transmembrane region" description="Helical" evidence="1">
    <location>
        <begin position="58"/>
        <end position="75"/>
    </location>
</feature>
<dbReference type="InterPro" id="IPR037185">
    <property type="entry name" value="EmrE-like"/>
</dbReference>
<proteinExistence type="predicted"/>
<feature type="transmembrane region" description="Helical" evidence="1">
    <location>
        <begin position="12"/>
        <end position="29"/>
    </location>
</feature>
<feature type="transmembrane region" description="Helical" evidence="1">
    <location>
        <begin position="36"/>
        <end position="52"/>
    </location>
</feature>
<sequence>MPLHGRALEVSPGYFLLPLTMVLVGRFYYQERLDIVQWLAVACALMGVLHELWMTGSFAWSTLVVALGYPPYFILRRKINANPVVVFALELAWGY</sequence>
<dbReference type="HOGENOM" id="CLU_2367975_0_0_4"/>
<dbReference type="SUPFAM" id="SSF103481">
    <property type="entry name" value="Multidrug resistance efflux transporter EmrE"/>
    <property type="match status" value="1"/>
</dbReference>
<dbReference type="STRING" id="279058.LT85_1968"/>
<name>A0A0A1F9B5_9BURK</name>
<evidence type="ECO:0000313" key="2">
    <source>
        <dbReference type="EMBL" id="AIY41126.1"/>
    </source>
</evidence>